<dbReference type="RefSeq" id="WP_126400920.1">
    <property type="nucleotide sequence ID" value="NZ_AP018907.1"/>
</dbReference>
<dbReference type="KEGG" id="blag:BLTE_24310"/>
<feature type="chain" id="PRO_5016733001" evidence="2">
    <location>
        <begin position="28"/>
        <end position="88"/>
    </location>
</feature>
<dbReference type="InterPro" id="IPR046565">
    <property type="entry name" value="DUF6719"/>
</dbReference>
<name>A0A348G2G3_9HYPH</name>
<dbReference type="OrthoDB" id="7960998at2"/>
<reference evidence="3 4" key="1">
    <citation type="submission" date="2018-08" db="EMBL/GenBank/DDBJ databases">
        <title>Complete genome sequencing of Blastochloris tepida GI.</title>
        <authorList>
            <person name="Tsukatani Y."/>
            <person name="Mori H."/>
        </authorList>
    </citation>
    <scope>NUCLEOTIDE SEQUENCE [LARGE SCALE GENOMIC DNA]</scope>
    <source>
        <strain evidence="3 4">GI</strain>
    </source>
</reference>
<feature type="signal peptide" evidence="2">
    <location>
        <begin position="1"/>
        <end position="27"/>
    </location>
</feature>
<dbReference type="Proteomes" id="UP000266934">
    <property type="component" value="Chromosome"/>
</dbReference>
<dbReference type="Pfam" id="PF20477">
    <property type="entry name" value="DUF6719"/>
    <property type="match status" value="1"/>
</dbReference>
<feature type="region of interest" description="Disordered" evidence="1">
    <location>
        <begin position="67"/>
        <end position="88"/>
    </location>
</feature>
<accession>A0A348G2G3</accession>
<keyword evidence="2" id="KW-0732">Signal</keyword>
<proteinExistence type="predicted"/>
<organism evidence="3 4">
    <name type="scientific">Blastochloris tepida</name>
    <dbReference type="NCBI Taxonomy" id="2233851"/>
    <lineage>
        <taxon>Bacteria</taxon>
        <taxon>Pseudomonadati</taxon>
        <taxon>Pseudomonadota</taxon>
        <taxon>Alphaproteobacteria</taxon>
        <taxon>Hyphomicrobiales</taxon>
        <taxon>Blastochloridaceae</taxon>
        <taxon>Blastochloris</taxon>
    </lineage>
</organism>
<sequence length="88" mass="9183">MRSIPSALPALAAGLAAIVLITAPASAAPRLFSTEPALGTLRVGQRVLVDDGVCKAGEIREVVVNSRKSGDTKSYPDGGPRVRRCVKR</sequence>
<evidence type="ECO:0000313" key="3">
    <source>
        <dbReference type="EMBL" id="BBF93746.1"/>
    </source>
</evidence>
<evidence type="ECO:0000313" key="4">
    <source>
        <dbReference type="Proteomes" id="UP000266934"/>
    </source>
</evidence>
<dbReference type="EMBL" id="AP018907">
    <property type="protein sequence ID" value="BBF93746.1"/>
    <property type="molecule type" value="Genomic_DNA"/>
</dbReference>
<evidence type="ECO:0000256" key="1">
    <source>
        <dbReference type="SAM" id="MobiDB-lite"/>
    </source>
</evidence>
<protein>
    <submittedName>
        <fullName evidence="3">Uncharacterized protein</fullName>
    </submittedName>
</protein>
<keyword evidence="4" id="KW-1185">Reference proteome</keyword>
<evidence type="ECO:0000256" key="2">
    <source>
        <dbReference type="SAM" id="SignalP"/>
    </source>
</evidence>
<gene>
    <name evidence="3" type="ORF">BLTE_24310</name>
</gene>
<dbReference type="AlphaFoldDB" id="A0A348G2G3"/>